<proteinExistence type="inferred from homology"/>
<dbReference type="AlphaFoldDB" id="A0A0Q2X5Q3"/>
<dbReference type="EMBL" id="LKTM01000347">
    <property type="protein sequence ID" value="KQH76636.1"/>
    <property type="molecule type" value="Genomic_DNA"/>
</dbReference>
<dbReference type="NCBIfam" id="TIGR00027">
    <property type="entry name" value="mthyl_TIGR00027"/>
    <property type="match status" value="1"/>
</dbReference>
<reference evidence="7 8" key="1">
    <citation type="submission" date="2015-10" db="EMBL/GenBank/DDBJ databases">
        <title>Mycobacterium gordonae draft genome assembly.</title>
        <authorList>
            <person name="Ustinova V."/>
            <person name="Smirnova T."/>
            <person name="Blagodatskikh K."/>
            <person name="Varlamov D."/>
            <person name="Larionova E."/>
            <person name="Chernousova L."/>
        </authorList>
    </citation>
    <scope>NUCLEOTIDE SEQUENCE [LARGE SCALE GENOMIC DNA]</scope>
    <source>
        <strain evidence="7 8">CTRI 14-8773</strain>
    </source>
</reference>
<keyword evidence="3 6" id="KW-0489">Methyltransferase</keyword>
<dbReference type="GO" id="GO:0032259">
    <property type="term" value="P:methylation"/>
    <property type="evidence" value="ECO:0007669"/>
    <property type="project" value="UniProtKB-KW"/>
</dbReference>
<keyword evidence="4 7" id="KW-0808">Transferase</keyword>
<dbReference type="Gene3D" id="3.40.50.150">
    <property type="entry name" value="Vaccinia Virus protein VP39"/>
    <property type="match status" value="1"/>
</dbReference>
<dbReference type="SUPFAM" id="SSF53335">
    <property type="entry name" value="S-adenosyl-L-methionine-dependent methyltransferases"/>
    <property type="match status" value="1"/>
</dbReference>
<dbReference type="OrthoDB" id="9806164at2"/>
<name>A0A0Q2X5Q3_MYCGO</name>
<evidence type="ECO:0000256" key="6">
    <source>
        <dbReference type="RuleBase" id="RU362030"/>
    </source>
</evidence>
<sequence>MVRTDGDTWDPATGVGMTATFGAVARAVGTNKGLINDPFAEPLVRAAGVEYFTRVIEDEQYAADGGGDPVMYGMLNILAVHGRFLDEYLTRAARAGIRQAVNLGCGLDTRAYRLWWPPGTTVYECDQPGVMDFKAQVLRELGGKLTVHRCAVGVDLRDDWMTALRRVGFDPAQPTVWIAENLLIGYLPPDAQDRLLHQLSVSSAAGSRFAADHMPWTDVQLQEGRAFIEGWRQEGLDIDLAKLTYSAEFVSLPENLEAHGWRTAERTLVELLSTVGLAGRRRISRHDLAVTPRYVTATLGDR</sequence>
<dbReference type="InterPro" id="IPR011610">
    <property type="entry name" value="SAM_mthyl_Trfase_ML2640-like"/>
</dbReference>
<dbReference type="PANTHER" id="PTHR43619:SF2">
    <property type="entry name" value="S-ADENOSYL-L-METHIONINE-DEPENDENT METHYLTRANSFERASES SUPERFAMILY PROTEIN"/>
    <property type="match status" value="1"/>
</dbReference>
<evidence type="ECO:0000256" key="2">
    <source>
        <dbReference type="ARBA" id="ARBA00008138"/>
    </source>
</evidence>
<evidence type="ECO:0000256" key="3">
    <source>
        <dbReference type="ARBA" id="ARBA00022603"/>
    </source>
</evidence>
<comment type="similarity">
    <text evidence="2 6">Belongs to the UPF0677 family.</text>
</comment>
<evidence type="ECO:0000256" key="5">
    <source>
        <dbReference type="ARBA" id="ARBA00022691"/>
    </source>
</evidence>
<dbReference type="PANTHER" id="PTHR43619">
    <property type="entry name" value="S-ADENOSYL-L-METHIONINE-DEPENDENT METHYLTRANSFERASE YKTD-RELATED"/>
    <property type="match status" value="1"/>
</dbReference>
<dbReference type="STRING" id="1778.A9W97_01035"/>
<dbReference type="GO" id="GO:0008168">
    <property type="term" value="F:methyltransferase activity"/>
    <property type="evidence" value="ECO:0007669"/>
    <property type="project" value="UniProtKB-UniRule"/>
</dbReference>
<evidence type="ECO:0000256" key="4">
    <source>
        <dbReference type="ARBA" id="ARBA00022679"/>
    </source>
</evidence>
<dbReference type="InterPro" id="IPR007213">
    <property type="entry name" value="Ppm1/Ppm2/Tcmp"/>
</dbReference>
<evidence type="ECO:0000256" key="1">
    <source>
        <dbReference type="ARBA" id="ARBA00003907"/>
    </source>
</evidence>
<organism evidence="7 8">
    <name type="scientific">Mycobacterium gordonae</name>
    <dbReference type="NCBI Taxonomy" id="1778"/>
    <lineage>
        <taxon>Bacteria</taxon>
        <taxon>Bacillati</taxon>
        <taxon>Actinomycetota</taxon>
        <taxon>Actinomycetes</taxon>
        <taxon>Mycobacteriales</taxon>
        <taxon>Mycobacteriaceae</taxon>
        <taxon>Mycobacterium</taxon>
    </lineage>
</organism>
<evidence type="ECO:0000313" key="8">
    <source>
        <dbReference type="Proteomes" id="UP000051677"/>
    </source>
</evidence>
<protein>
    <recommendedName>
        <fullName evidence="6">S-adenosyl-L-methionine-dependent methyltransferase</fullName>
        <ecNumber evidence="6">2.1.1.-</ecNumber>
    </recommendedName>
</protein>
<dbReference type="Pfam" id="PF04072">
    <property type="entry name" value="LCM"/>
    <property type="match status" value="1"/>
</dbReference>
<accession>A0A0Q2X5Q3</accession>
<evidence type="ECO:0000313" key="7">
    <source>
        <dbReference type="EMBL" id="KQH76636.1"/>
    </source>
</evidence>
<dbReference type="RefSeq" id="WP_055580403.1">
    <property type="nucleotide sequence ID" value="NZ_LKTM01000347.1"/>
</dbReference>
<keyword evidence="5 6" id="KW-0949">S-adenosyl-L-methionine</keyword>
<dbReference type="Proteomes" id="UP000051677">
    <property type="component" value="Unassembled WGS sequence"/>
</dbReference>
<dbReference type="InterPro" id="IPR029063">
    <property type="entry name" value="SAM-dependent_MTases_sf"/>
</dbReference>
<comment type="function">
    <text evidence="1 6">Exhibits S-adenosyl-L-methionine-dependent methyltransferase activity.</text>
</comment>
<gene>
    <name evidence="7" type="ORF">AO501_31550</name>
</gene>
<dbReference type="EC" id="2.1.1.-" evidence="6"/>
<comment type="caution">
    <text evidence="7">The sequence shown here is derived from an EMBL/GenBank/DDBJ whole genome shotgun (WGS) entry which is preliminary data.</text>
</comment>